<proteinExistence type="predicted"/>
<evidence type="ECO:0000313" key="2">
    <source>
        <dbReference type="Proteomes" id="UP000501076"/>
    </source>
</evidence>
<keyword evidence="1" id="KW-0614">Plasmid</keyword>
<dbReference type="Proteomes" id="UP000501076">
    <property type="component" value="Plasmid pFDU301A"/>
</dbReference>
<dbReference type="EMBL" id="CP045273">
    <property type="protein sequence ID" value="QJX80737.1"/>
    <property type="molecule type" value="Genomic_DNA"/>
</dbReference>
<accession>A0A6M6E852</accession>
<organism evidence="1 2">
    <name type="scientific">Priestia megaterium</name>
    <name type="common">Bacillus megaterium</name>
    <dbReference type="NCBI Taxonomy" id="1404"/>
    <lineage>
        <taxon>Bacteria</taxon>
        <taxon>Bacillati</taxon>
        <taxon>Bacillota</taxon>
        <taxon>Bacilli</taxon>
        <taxon>Bacillales</taxon>
        <taxon>Bacillaceae</taxon>
        <taxon>Priestia</taxon>
    </lineage>
</organism>
<dbReference type="AlphaFoldDB" id="A0A6M6E852"/>
<sequence length="82" mass="9594">MMKRLNNLKASDLSLEMKVCYFLQPWNDNNTPNTVEEWAEEVGFCKYKEQENLDSIDNAVEKAISDATYYIEFIKKHVAVNN</sequence>
<evidence type="ECO:0000313" key="1">
    <source>
        <dbReference type="EMBL" id="QJX80737.1"/>
    </source>
</evidence>
<dbReference type="RefSeq" id="WP_171778734.1">
    <property type="nucleotide sequence ID" value="NZ_CP045273.1"/>
</dbReference>
<gene>
    <name evidence="1" type="ORF">FDZ14_32115</name>
</gene>
<protein>
    <submittedName>
        <fullName evidence="1">Uncharacterized protein</fullName>
    </submittedName>
</protein>
<geneLocation type="plasmid" evidence="2">
    <name>pfdu301a</name>
</geneLocation>
<reference evidence="1 2" key="1">
    <citation type="submission" date="2019-10" db="EMBL/GenBank/DDBJ databases">
        <title>Complete genome sequences for adaption low water activity.</title>
        <authorList>
            <person name="Zhao L."/>
            <person name="Zhong J."/>
        </authorList>
    </citation>
    <scope>NUCLEOTIDE SEQUENCE [LARGE SCALE GENOMIC DNA]</scope>
    <source>
        <strain evidence="1 2">FDU301</strain>
        <plasmid evidence="2">pfdu301a</plasmid>
    </source>
</reference>
<name>A0A6M6E852_PRIMG</name>